<comment type="caution">
    <text evidence="1">The sequence shown here is derived from an EMBL/GenBank/DDBJ whole genome shotgun (WGS) entry which is preliminary data.</text>
</comment>
<reference evidence="2" key="1">
    <citation type="journal article" date="2019" name="Int. J. Syst. Evol. Microbiol.">
        <title>The Global Catalogue of Microorganisms (GCM) 10K type strain sequencing project: providing services to taxonomists for standard genome sequencing and annotation.</title>
        <authorList>
            <consortium name="The Broad Institute Genomics Platform"/>
            <consortium name="The Broad Institute Genome Sequencing Center for Infectious Disease"/>
            <person name="Wu L."/>
            <person name="Ma J."/>
        </authorList>
    </citation>
    <scope>NUCLEOTIDE SEQUENCE [LARGE SCALE GENOMIC DNA]</scope>
    <source>
        <strain evidence="2">CCUG 60022</strain>
    </source>
</reference>
<protein>
    <submittedName>
        <fullName evidence="1">Uncharacterized protein</fullName>
    </submittedName>
</protein>
<dbReference type="Proteomes" id="UP001597032">
    <property type="component" value="Unassembled WGS sequence"/>
</dbReference>
<organism evidence="1 2">
    <name type="scientific">Lutibacter aestuarii</name>
    <dbReference type="NCBI Taxonomy" id="861111"/>
    <lineage>
        <taxon>Bacteria</taxon>
        <taxon>Pseudomonadati</taxon>
        <taxon>Bacteroidota</taxon>
        <taxon>Flavobacteriia</taxon>
        <taxon>Flavobacteriales</taxon>
        <taxon>Flavobacteriaceae</taxon>
        <taxon>Lutibacter</taxon>
    </lineage>
</organism>
<accession>A0ABW2Z4I9</accession>
<gene>
    <name evidence="1" type="ORF">ACFQZW_02970</name>
</gene>
<name>A0ABW2Z4I9_9FLAO</name>
<proteinExistence type="predicted"/>
<evidence type="ECO:0000313" key="1">
    <source>
        <dbReference type="EMBL" id="MFD0761032.1"/>
    </source>
</evidence>
<dbReference type="RefSeq" id="WP_298264462.1">
    <property type="nucleotide sequence ID" value="NZ_JBHTIC010000005.1"/>
</dbReference>
<dbReference type="EMBL" id="JBHTIC010000005">
    <property type="protein sequence ID" value="MFD0761032.1"/>
    <property type="molecule type" value="Genomic_DNA"/>
</dbReference>
<keyword evidence="2" id="KW-1185">Reference proteome</keyword>
<evidence type="ECO:0000313" key="2">
    <source>
        <dbReference type="Proteomes" id="UP001597032"/>
    </source>
</evidence>
<sequence>MEISKTEKYTLIKPSENSVINFLENFKNKYANFTEEHLIIDFSDKINTKIEELLLFLDLSVRHKENGTSFVMICNGIDIDEIPEEISVAPTFNEAIDIIEMDAIERDLGF</sequence>